<dbReference type="EMBL" id="KZ819197">
    <property type="protein sequence ID" value="PWY98852.1"/>
    <property type="molecule type" value="Genomic_DNA"/>
</dbReference>
<name>A0A317XM24_9BASI</name>
<accession>A0A317XM24</accession>
<keyword evidence="3" id="KW-1185">Reference proteome</keyword>
<feature type="transmembrane region" description="Helical" evidence="1">
    <location>
        <begin position="75"/>
        <end position="92"/>
    </location>
</feature>
<protein>
    <submittedName>
        <fullName evidence="2">Uncharacterized protein</fullName>
    </submittedName>
</protein>
<dbReference type="Proteomes" id="UP000246740">
    <property type="component" value="Unassembled WGS sequence"/>
</dbReference>
<gene>
    <name evidence="2" type="ORF">BCV70DRAFT_207587</name>
</gene>
<dbReference type="AlphaFoldDB" id="A0A317XM24"/>
<proteinExistence type="predicted"/>
<organism evidence="2 3">
    <name type="scientific">Testicularia cyperi</name>
    <dbReference type="NCBI Taxonomy" id="1882483"/>
    <lineage>
        <taxon>Eukaryota</taxon>
        <taxon>Fungi</taxon>
        <taxon>Dikarya</taxon>
        <taxon>Basidiomycota</taxon>
        <taxon>Ustilaginomycotina</taxon>
        <taxon>Ustilaginomycetes</taxon>
        <taxon>Ustilaginales</taxon>
        <taxon>Anthracoideaceae</taxon>
        <taxon>Testicularia</taxon>
    </lineage>
</organism>
<evidence type="ECO:0000313" key="2">
    <source>
        <dbReference type="EMBL" id="PWY98852.1"/>
    </source>
</evidence>
<evidence type="ECO:0000256" key="1">
    <source>
        <dbReference type="SAM" id="Phobius"/>
    </source>
</evidence>
<keyword evidence="1" id="KW-0812">Transmembrane</keyword>
<keyword evidence="1" id="KW-0472">Membrane</keyword>
<reference evidence="2 3" key="1">
    <citation type="journal article" date="2018" name="Mol. Biol. Evol.">
        <title>Broad Genomic Sampling Reveals a Smut Pathogenic Ancestry of the Fungal Clade Ustilaginomycotina.</title>
        <authorList>
            <person name="Kijpornyongpan T."/>
            <person name="Mondo S.J."/>
            <person name="Barry K."/>
            <person name="Sandor L."/>
            <person name="Lee J."/>
            <person name="Lipzen A."/>
            <person name="Pangilinan J."/>
            <person name="LaButti K."/>
            <person name="Hainaut M."/>
            <person name="Henrissat B."/>
            <person name="Grigoriev I.V."/>
            <person name="Spatafora J.W."/>
            <person name="Aime M.C."/>
        </authorList>
    </citation>
    <scope>NUCLEOTIDE SEQUENCE [LARGE SCALE GENOMIC DNA]</scope>
    <source>
        <strain evidence="2 3">MCA 3645</strain>
    </source>
</reference>
<dbReference type="InParanoid" id="A0A317XM24"/>
<keyword evidence="1" id="KW-1133">Transmembrane helix</keyword>
<evidence type="ECO:0000313" key="3">
    <source>
        <dbReference type="Proteomes" id="UP000246740"/>
    </source>
</evidence>
<sequence length="109" mass="11830">MTALSTSVRRRSGGLQEFELDVGREGEPMALNKLGVRAVYFLSLSSLASTLTRACPLRRTAETAPYRKGFTATQALFLGLSFLVTPNGIWLYEVLTLLSCKSGHESSAS</sequence>